<keyword evidence="8" id="KW-0130">Cell adhesion</keyword>
<proteinExistence type="predicted"/>
<reference evidence="16" key="1">
    <citation type="submission" date="2019-12" db="EMBL/GenBank/DDBJ databases">
        <authorList>
            <person name="Hoyer L.L."/>
            <person name="Oh S.-H."/>
        </authorList>
    </citation>
    <scope>NUCLEOTIDE SEQUENCE</scope>
    <source>
        <strain evidence="16">NRRL Y-27907</strain>
    </source>
</reference>
<name>A0A7U0IZ33_9ASCO</name>
<dbReference type="InterPro" id="IPR008966">
    <property type="entry name" value="Adhesion_dom_sf"/>
</dbReference>
<organism evidence="16">
    <name type="scientific">Spathaspora passalidarum</name>
    <dbReference type="NCBI Taxonomy" id="340170"/>
    <lineage>
        <taxon>Eukaryota</taxon>
        <taxon>Fungi</taxon>
        <taxon>Dikarya</taxon>
        <taxon>Ascomycota</taxon>
        <taxon>Saccharomycotina</taxon>
        <taxon>Pichiomycetes</taxon>
        <taxon>Debaryomycetaceae</taxon>
        <taxon>Spathaspora</taxon>
    </lineage>
</organism>
<dbReference type="InterPro" id="IPR043063">
    <property type="entry name" value="Agglutinin-like_N_N2"/>
</dbReference>
<evidence type="ECO:0000256" key="1">
    <source>
        <dbReference type="ARBA" id="ARBA00004191"/>
    </source>
</evidence>
<keyword evidence="5" id="KW-0336">GPI-anchor</keyword>
<dbReference type="EMBL" id="MN893371">
    <property type="protein sequence ID" value="QQV74269.1"/>
    <property type="molecule type" value="Genomic_DNA"/>
</dbReference>
<comment type="subcellular location">
    <subcellularLocation>
        <location evidence="2">Membrane</location>
        <topology evidence="2">Lipid-anchor</topology>
        <topology evidence="2">GPI-anchor</topology>
    </subcellularLocation>
    <subcellularLocation>
        <location evidence="1">Secreted</location>
        <location evidence="1">Cell wall</location>
    </subcellularLocation>
</comment>
<dbReference type="Pfam" id="PF11766">
    <property type="entry name" value="Candida_ALS_N"/>
    <property type="match status" value="1"/>
</dbReference>
<evidence type="ECO:0000256" key="10">
    <source>
        <dbReference type="ARBA" id="ARBA00023157"/>
    </source>
</evidence>
<dbReference type="PANTHER" id="PTHR33793">
    <property type="entry name" value="ALPHA-AGGLUTININ"/>
    <property type="match status" value="1"/>
</dbReference>
<evidence type="ECO:0000256" key="5">
    <source>
        <dbReference type="ARBA" id="ARBA00022622"/>
    </source>
</evidence>
<dbReference type="SMART" id="SM01056">
    <property type="entry name" value="Candida_ALS_N"/>
    <property type="match status" value="1"/>
</dbReference>
<accession>A0A7U0IZ33</accession>
<keyword evidence="10" id="KW-1015">Disulfide bond</keyword>
<feature type="domain" description="Agglutinin-like protein N-terminal" evidence="15">
    <location>
        <begin position="50"/>
        <end position="298"/>
    </location>
</feature>
<keyword evidence="3" id="KW-0134">Cell wall</keyword>
<evidence type="ECO:0000256" key="3">
    <source>
        <dbReference type="ARBA" id="ARBA00022512"/>
    </source>
</evidence>
<evidence type="ECO:0000259" key="15">
    <source>
        <dbReference type="SMART" id="SM01056"/>
    </source>
</evidence>
<dbReference type="AlphaFoldDB" id="A0A7U0IZ33"/>
<evidence type="ECO:0000256" key="11">
    <source>
        <dbReference type="ARBA" id="ARBA00023180"/>
    </source>
</evidence>
<dbReference type="InterPro" id="IPR033504">
    <property type="entry name" value="ALS"/>
</dbReference>
<gene>
    <name evidence="16" type="ORF">ALS155003</name>
</gene>
<evidence type="ECO:0000256" key="8">
    <source>
        <dbReference type="ARBA" id="ARBA00022889"/>
    </source>
</evidence>
<evidence type="ECO:0000256" key="7">
    <source>
        <dbReference type="ARBA" id="ARBA00022737"/>
    </source>
</evidence>
<sequence>MLFLLLLLALQTALGATKYVNAFTSFDDLKFMTPKRPSQPFQVYWEATLSWSLKSSEIQPYDTFGLILPCVFKFATNENTLTLKVNEVELAFCSLISGELKETFSKLDCIALPGVTLGNSKGGIKLPFTFNVGGSALSTDLETSKCFTAGKNIISFYDGDKELSYPAFFETMFESGGKHDADEVVYGARSLENMKWLQNYLLAGNCPQGYTSGKLGFTILQGAKIDCNTIHAYISNKFNDWFFPTTFEEMKMTINCSENEVLIEYQNISPGYRPYLDGLISTRLGHDTKMKYVNQYTCNNETVKSNDVIVNWANYQPIYPTNTGGTLVVQELISSTTTSDGLSTIDSETYENEDPIPTVATNNEYSEYSSINEEHEHTEINIVFGTTSSVELNDHTYREDTIAYSISTESIDTIILEYSLSDTTGISIPYMETLITQESNYREEVTTTEDSLECSYSCYSSLDSASDELSSREAHSTTEEPSISSEEPYFMTDFALLLSDEVETKAMIYTQTHSNEETIDITELKEVVSTSSEEYEYSSSILEAGELHSSMQSNEWTTSAKSTFEASQTSLAVPETSIISEITTYETNITYSMGINSGNLELESHTEVEEYTKKPTDPAIFSYIQGFPNNVAEDQAYIAQSIEDNLVVTYVAYRYTSLNSDHLTIVPIEHPSSKSDYNNLNEESHNIGSTVTMYNEQSVNIEGQTNKEIGTDYRPSTLSSRNGESSVTKFLDKSIALSSSLTSDTLADGRANMENGHNFETSIRINPKILETNSYQSPTSDIYEKGSEDTALPVSTSETRQSSDEFVEFDKDKEQNAEIEKSYTSRIPNFTMEPVNDGSLKRSFSILFLLFFMFW</sequence>
<evidence type="ECO:0000256" key="13">
    <source>
        <dbReference type="SAM" id="MobiDB-lite"/>
    </source>
</evidence>
<feature type="region of interest" description="Disordered" evidence="13">
    <location>
        <begin position="777"/>
        <end position="803"/>
    </location>
</feature>
<keyword evidence="6 14" id="KW-0732">Signal</keyword>
<evidence type="ECO:0000256" key="9">
    <source>
        <dbReference type="ARBA" id="ARBA00023136"/>
    </source>
</evidence>
<keyword evidence="11" id="KW-0325">Glycoprotein</keyword>
<evidence type="ECO:0000313" key="16">
    <source>
        <dbReference type="EMBL" id="QQV74269.1"/>
    </source>
</evidence>
<feature type="signal peptide" evidence="14">
    <location>
        <begin position="1"/>
        <end position="15"/>
    </location>
</feature>
<evidence type="ECO:0000256" key="12">
    <source>
        <dbReference type="ARBA" id="ARBA00023288"/>
    </source>
</evidence>
<dbReference type="GO" id="GO:0007155">
    <property type="term" value="P:cell adhesion"/>
    <property type="evidence" value="ECO:0007669"/>
    <property type="project" value="UniProtKB-KW"/>
</dbReference>
<evidence type="ECO:0000256" key="2">
    <source>
        <dbReference type="ARBA" id="ARBA00004589"/>
    </source>
</evidence>
<keyword evidence="4" id="KW-0964">Secreted</keyword>
<dbReference type="Gene3D" id="2.60.40.2430">
    <property type="entry name" value="Agglutinin-like protein, N-terminal domain, N2 subdomain"/>
    <property type="match status" value="1"/>
</dbReference>
<evidence type="ECO:0000256" key="6">
    <source>
        <dbReference type="ARBA" id="ARBA00022729"/>
    </source>
</evidence>
<keyword evidence="7" id="KW-0677">Repeat</keyword>
<dbReference type="SUPFAM" id="SSF49401">
    <property type="entry name" value="Bacterial adhesins"/>
    <property type="match status" value="1"/>
</dbReference>
<protein>
    <submittedName>
        <fullName evidence="16">Agglutinin-like protein</fullName>
    </submittedName>
</protein>
<dbReference type="InterPro" id="IPR011252">
    <property type="entry name" value="Fibrogen-bd_dom1"/>
</dbReference>
<keyword evidence="12" id="KW-0449">Lipoprotein</keyword>
<dbReference type="Gene3D" id="2.60.40.1280">
    <property type="match status" value="1"/>
</dbReference>
<dbReference type="PANTHER" id="PTHR33793:SF2">
    <property type="entry name" value="AGGLUTININ-LIKE PROTEIN 6"/>
    <property type="match status" value="1"/>
</dbReference>
<dbReference type="GO" id="GO:0098552">
    <property type="term" value="C:side of membrane"/>
    <property type="evidence" value="ECO:0007669"/>
    <property type="project" value="UniProtKB-KW"/>
</dbReference>
<feature type="chain" id="PRO_5031403664" evidence="14">
    <location>
        <begin position="16"/>
        <end position="855"/>
    </location>
</feature>
<evidence type="ECO:0000256" key="4">
    <source>
        <dbReference type="ARBA" id="ARBA00022525"/>
    </source>
</evidence>
<dbReference type="InterPro" id="IPR024672">
    <property type="entry name" value="Agglutinin-like_N"/>
</dbReference>
<evidence type="ECO:0000256" key="14">
    <source>
        <dbReference type="SAM" id="SignalP"/>
    </source>
</evidence>
<keyword evidence="9" id="KW-0472">Membrane</keyword>